<proteinExistence type="inferred from homology"/>
<evidence type="ECO:0000256" key="4">
    <source>
        <dbReference type="ARBA" id="ARBA00023002"/>
    </source>
</evidence>
<feature type="transmembrane region" description="Helical" evidence="6">
    <location>
        <begin position="219"/>
        <end position="239"/>
    </location>
</feature>
<evidence type="ECO:0000256" key="6">
    <source>
        <dbReference type="SAM" id="Phobius"/>
    </source>
</evidence>
<evidence type="ECO:0000256" key="2">
    <source>
        <dbReference type="ARBA" id="ARBA00005725"/>
    </source>
</evidence>
<dbReference type="Pfam" id="PF07690">
    <property type="entry name" value="MFS_1"/>
    <property type="match status" value="1"/>
</dbReference>
<evidence type="ECO:0000313" key="9">
    <source>
        <dbReference type="Proteomes" id="UP000091918"/>
    </source>
</evidence>
<feature type="transmembrane region" description="Helical" evidence="6">
    <location>
        <begin position="54"/>
        <end position="75"/>
    </location>
</feature>
<dbReference type="SUPFAM" id="SSF103473">
    <property type="entry name" value="MFS general substrate transporter"/>
    <property type="match status" value="1"/>
</dbReference>
<dbReference type="GO" id="GO:0016491">
    <property type="term" value="F:oxidoreductase activity"/>
    <property type="evidence" value="ECO:0007669"/>
    <property type="project" value="UniProtKB-KW"/>
</dbReference>
<feature type="compositionally biased region" description="Basic and acidic residues" evidence="5">
    <location>
        <begin position="21"/>
        <end position="36"/>
    </location>
</feature>
<keyword evidence="3" id="KW-0521">NADP</keyword>
<keyword evidence="6" id="KW-1133">Transmembrane helix</keyword>
<feature type="transmembrane region" description="Helical" evidence="6">
    <location>
        <begin position="186"/>
        <end position="207"/>
    </location>
</feature>
<dbReference type="AlphaFoldDB" id="A0A1B7P6P5"/>
<evidence type="ECO:0000313" key="8">
    <source>
        <dbReference type="EMBL" id="OAX84668.1"/>
    </source>
</evidence>
<dbReference type="SUPFAM" id="SSF51735">
    <property type="entry name" value="NAD(P)-binding Rossmann-fold domains"/>
    <property type="match status" value="1"/>
</dbReference>
<dbReference type="Proteomes" id="UP000091918">
    <property type="component" value="Unassembled WGS sequence"/>
</dbReference>
<name>A0A1B7P6P5_9EURO</name>
<feature type="region of interest" description="Disordered" evidence="5">
    <location>
        <begin position="1"/>
        <end position="44"/>
    </location>
</feature>
<protein>
    <recommendedName>
        <fullName evidence="7">NmrA-like domain-containing protein</fullName>
    </recommendedName>
</protein>
<dbReference type="Gene3D" id="3.40.50.720">
    <property type="entry name" value="NAD(P)-binding Rossmann-like Domain"/>
    <property type="match status" value="1"/>
</dbReference>
<evidence type="ECO:0000256" key="1">
    <source>
        <dbReference type="ARBA" id="ARBA00004141"/>
    </source>
</evidence>
<dbReference type="GO" id="GO:0016020">
    <property type="term" value="C:membrane"/>
    <property type="evidence" value="ECO:0007669"/>
    <property type="project" value="UniProtKB-SubCell"/>
</dbReference>
<feature type="transmembrane region" description="Helical" evidence="6">
    <location>
        <begin position="260"/>
        <end position="281"/>
    </location>
</feature>
<sequence length="767" mass="84653">MKPSDLSDLPDQSLQTSSNQLDRKQVGKESVMEGEKPSQQQEFSLPPTDGGIQAWLFLAGCFVVEAIVWGLPFSFGLFQDFYSTHEPFKSDASGIAAIGTSALGVLYLGCPFCLAAVQYWPLVRRWSVAVGVTLLVISLLASSFATDVSQLIVAQGVTYGIGGAVLYSPVVTFVDEWFIQRKGLAYGVMWAGTGFSGVVMPFITSWLLQHHSFRTTLRVWAVIFVVLALPLLKVVKPRIPESQKRQTFYIDLSFIKERSFMILQLGNILQGLGFFIPTVYLPSYARSIGAKNAAATATVSLLNGALATSLTDSMSRPQSSSARSGQQSLPSCFGGSLCLPCPFVFSTIYGFFAGAFSSTYSGVAKEIRKVNPEADAGMVIGMLVGGRAIGSVICGPLSEILMRNQGWVGRAELGYGTVYVDRAEPILKKLQNIATLVLSIIVKEQTNKLIDTIMQIAIVGVGALGHHILNAILATGKHSVTILTRGEPRLDDPRIKWRKVNYSDRASLTEALRGIETCISTAASFDDKSFVGGQIALAEACIAAGVRRFVPSEFELDPHTRKDRIPYLAAKRQVLSYLNTPEVRNKIQCTIFTPGIFYDYYSPMVEDDGKRHASSESLVPIGFDMVVDLKSCRAELVDGMDDARIRFTAVDDVGKFVAKALELDNWPDQFLMSGENLNCMELIQLCERVRGKPFEIERISIAEMEKKMDEAKRANDMMGMFKWITPPCILEGEFWWDDKSAPGVADIRNIFPEEKFVSLEEFLRKWW</sequence>
<keyword evidence="4" id="KW-0560">Oxidoreductase</keyword>
<evidence type="ECO:0000256" key="3">
    <source>
        <dbReference type="ARBA" id="ARBA00022857"/>
    </source>
</evidence>
<dbReference type="EMBL" id="LGUA01000058">
    <property type="protein sequence ID" value="OAX84668.1"/>
    <property type="molecule type" value="Genomic_DNA"/>
</dbReference>
<gene>
    <name evidence="8" type="ORF">ACJ72_00960</name>
</gene>
<keyword evidence="6" id="KW-0812">Transmembrane</keyword>
<evidence type="ECO:0000259" key="7">
    <source>
        <dbReference type="Pfam" id="PF05368"/>
    </source>
</evidence>
<keyword evidence="6" id="KW-0472">Membrane</keyword>
<dbReference type="OrthoDB" id="10000533at2759"/>
<dbReference type="PANTHER" id="PTHR47706">
    <property type="entry name" value="NMRA-LIKE FAMILY PROTEIN"/>
    <property type="match status" value="1"/>
</dbReference>
<organism evidence="8 9">
    <name type="scientific">Emergomyces africanus</name>
    <dbReference type="NCBI Taxonomy" id="1955775"/>
    <lineage>
        <taxon>Eukaryota</taxon>
        <taxon>Fungi</taxon>
        <taxon>Dikarya</taxon>
        <taxon>Ascomycota</taxon>
        <taxon>Pezizomycotina</taxon>
        <taxon>Eurotiomycetes</taxon>
        <taxon>Eurotiomycetidae</taxon>
        <taxon>Onygenales</taxon>
        <taxon>Ajellomycetaceae</taxon>
        <taxon>Emergomyces</taxon>
    </lineage>
</organism>
<dbReference type="InterPro" id="IPR036259">
    <property type="entry name" value="MFS_trans_sf"/>
</dbReference>
<feature type="domain" description="NmrA-like" evidence="7">
    <location>
        <begin position="456"/>
        <end position="724"/>
    </location>
</feature>
<dbReference type="PANTHER" id="PTHR47706:SF4">
    <property type="entry name" value="NMRA-LIKE DOMAIN-CONTAINING PROTEIN"/>
    <property type="match status" value="1"/>
</dbReference>
<dbReference type="InterPro" id="IPR008030">
    <property type="entry name" value="NmrA-like"/>
</dbReference>
<dbReference type="InterPro" id="IPR036291">
    <property type="entry name" value="NAD(P)-bd_dom_sf"/>
</dbReference>
<feature type="transmembrane region" description="Helical" evidence="6">
    <location>
        <begin position="95"/>
        <end position="114"/>
    </location>
</feature>
<evidence type="ECO:0000256" key="5">
    <source>
        <dbReference type="SAM" id="MobiDB-lite"/>
    </source>
</evidence>
<dbReference type="InterPro" id="IPR011701">
    <property type="entry name" value="MFS"/>
</dbReference>
<dbReference type="InterPro" id="IPR051609">
    <property type="entry name" value="NmrA/Isoflavone_reductase-like"/>
</dbReference>
<reference evidence="8 9" key="1">
    <citation type="submission" date="2015-07" db="EMBL/GenBank/DDBJ databases">
        <title>Emmonsia species relationships and genome sequence.</title>
        <authorList>
            <person name="Cuomo C.A."/>
            <person name="Schwartz I.S."/>
            <person name="Kenyon C."/>
            <person name="de Hoog G.S."/>
            <person name="Govender N.P."/>
            <person name="Botha A."/>
            <person name="Moreno L."/>
            <person name="de Vries M."/>
            <person name="Munoz J.F."/>
            <person name="Stielow J.B."/>
        </authorList>
    </citation>
    <scope>NUCLEOTIDE SEQUENCE [LARGE SCALE GENOMIC DNA]</scope>
    <source>
        <strain evidence="8 9">CBS 136260</strain>
    </source>
</reference>
<dbReference type="Gene3D" id="1.20.1250.20">
    <property type="entry name" value="MFS general substrate transporter like domains"/>
    <property type="match status" value="1"/>
</dbReference>
<keyword evidence="9" id="KW-1185">Reference proteome</keyword>
<feature type="transmembrane region" description="Helical" evidence="6">
    <location>
        <begin position="151"/>
        <end position="174"/>
    </location>
</feature>
<dbReference type="GO" id="GO:0022857">
    <property type="term" value="F:transmembrane transporter activity"/>
    <property type="evidence" value="ECO:0007669"/>
    <property type="project" value="InterPro"/>
</dbReference>
<accession>A0A1B7P6P5</accession>
<comment type="caution">
    <text evidence="8">The sequence shown here is derived from an EMBL/GenBank/DDBJ whole genome shotgun (WGS) entry which is preliminary data.</text>
</comment>
<comment type="similarity">
    <text evidence="2">Belongs to the NmrA-type oxidoreductase family. Isoflavone reductase subfamily.</text>
</comment>
<comment type="subcellular location">
    <subcellularLocation>
        <location evidence="1">Membrane</location>
        <topology evidence="1">Multi-pass membrane protein</topology>
    </subcellularLocation>
</comment>
<feature type="transmembrane region" description="Helical" evidence="6">
    <location>
        <begin position="126"/>
        <end position="145"/>
    </location>
</feature>
<feature type="compositionally biased region" description="Polar residues" evidence="5">
    <location>
        <begin position="10"/>
        <end position="20"/>
    </location>
</feature>
<dbReference type="Pfam" id="PF05368">
    <property type="entry name" value="NmrA"/>
    <property type="match status" value="1"/>
</dbReference>